<accession>A0A562SS40</accession>
<evidence type="ECO:0008006" key="3">
    <source>
        <dbReference type="Google" id="ProtNLM"/>
    </source>
</evidence>
<gene>
    <name evidence="1" type="ORF">LX66_4427</name>
</gene>
<dbReference type="Gene3D" id="1.20.120.450">
    <property type="entry name" value="dinb family like domain"/>
    <property type="match status" value="1"/>
</dbReference>
<sequence>MKPNSAWMQAILPLFRMHTQQFDNALRDIKDEDALVRIEGRTNHITWMVGNLVNCRYWLANVLGMPHKDPYEDLFNLAKALDPQAQYPDLATLKKEWHTISPLVFRELQQVTDAKLGEAYPFGMNVDFIEENRLNMTGLSLDRESYLLGQLGFMRRILGYEGVKYDINKELSY</sequence>
<dbReference type="AlphaFoldDB" id="A0A562SS40"/>
<dbReference type="OrthoDB" id="979560at2"/>
<proteinExistence type="predicted"/>
<dbReference type="RefSeq" id="WP_145717597.1">
    <property type="nucleotide sequence ID" value="NZ_BAAAFY010000002.1"/>
</dbReference>
<keyword evidence="2" id="KW-1185">Reference proteome</keyword>
<evidence type="ECO:0000313" key="2">
    <source>
        <dbReference type="Proteomes" id="UP000316778"/>
    </source>
</evidence>
<dbReference type="SUPFAM" id="SSF109854">
    <property type="entry name" value="DinB/YfiT-like putative metalloenzymes"/>
    <property type="match status" value="1"/>
</dbReference>
<name>A0A562SS40_CHIJA</name>
<evidence type="ECO:0000313" key="1">
    <source>
        <dbReference type="EMBL" id="TWI84065.1"/>
    </source>
</evidence>
<comment type="caution">
    <text evidence="1">The sequence shown here is derived from an EMBL/GenBank/DDBJ whole genome shotgun (WGS) entry which is preliminary data.</text>
</comment>
<organism evidence="1 2">
    <name type="scientific">Chitinophaga japonensis</name>
    <name type="common">Flexibacter japonensis</name>
    <dbReference type="NCBI Taxonomy" id="104662"/>
    <lineage>
        <taxon>Bacteria</taxon>
        <taxon>Pseudomonadati</taxon>
        <taxon>Bacteroidota</taxon>
        <taxon>Chitinophagia</taxon>
        <taxon>Chitinophagales</taxon>
        <taxon>Chitinophagaceae</taxon>
        <taxon>Chitinophaga</taxon>
    </lineage>
</organism>
<dbReference type="Proteomes" id="UP000316778">
    <property type="component" value="Unassembled WGS sequence"/>
</dbReference>
<dbReference type="EMBL" id="VLLG01000005">
    <property type="protein sequence ID" value="TWI84065.1"/>
    <property type="molecule type" value="Genomic_DNA"/>
</dbReference>
<reference evidence="1 2" key="1">
    <citation type="journal article" date="2013" name="Stand. Genomic Sci.">
        <title>Genomic Encyclopedia of Type Strains, Phase I: The one thousand microbial genomes (KMG-I) project.</title>
        <authorList>
            <person name="Kyrpides N.C."/>
            <person name="Woyke T."/>
            <person name="Eisen J.A."/>
            <person name="Garrity G."/>
            <person name="Lilburn T.G."/>
            <person name="Beck B.J."/>
            <person name="Whitman W.B."/>
            <person name="Hugenholtz P."/>
            <person name="Klenk H.P."/>
        </authorList>
    </citation>
    <scope>NUCLEOTIDE SEQUENCE [LARGE SCALE GENOMIC DNA]</scope>
    <source>
        <strain evidence="1 2">DSM 13484</strain>
    </source>
</reference>
<dbReference type="InterPro" id="IPR034660">
    <property type="entry name" value="DinB/YfiT-like"/>
</dbReference>
<protein>
    <recommendedName>
        <fullName evidence="3">DinB family protein</fullName>
    </recommendedName>
</protein>